<name>A0ABQ5ES48_9ASTR</name>
<comment type="caution">
    <text evidence="2">The sequence shown here is derived from an EMBL/GenBank/DDBJ whole genome shotgun (WGS) entry which is preliminary data.</text>
</comment>
<sequence length="342" mass="38210">MPLETIRMFLGVIWSRSQASSEVRPSSRRGLTSLCQEGGGRCPHDPTKAYLSSSGLEGSNLLYPRYNSTTPPCIIVWVRTFLNPILYLVGLKPSWEHNPQRHEIFVRRNEMIFRKFMFAADDDELSFLLKEPSDEFGLPEASKLNTSVECHHLIFNITPLAWKAVVDNVVNRRAQKLLKVVDQGTLDKMLLESQKWAGYEKNLATLESNVSMAKVVPYIDMDLVHSDDMAKLVGRLTTSAIFYGRCAALDEVAKMGKPINLAKIKGYRPTYNKEYTHADNDLATSIFPFLSEATTDPSAPIEALLNPRSLHRPTLSKTSTPSKLATSSPAPSTKPFSPPPEV</sequence>
<evidence type="ECO:0000313" key="3">
    <source>
        <dbReference type="Proteomes" id="UP001151760"/>
    </source>
</evidence>
<dbReference type="Proteomes" id="UP001151760">
    <property type="component" value="Unassembled WGS sequence"/>
</dbReference>
<dbReference type="EMBL" id="BQNB010016613">
    <property type="protein sequence ID" value="GJT53732.1"/>
    <property type="molecule type" value="Genomic_DNA"/>
</dbReference>
<evidence type="ECO:0000313" key="2">
    <source>
        <dbReference type="EMBL" id="GJT53732.1"/>
    </source>
</evidence>
<accession>A0ABQ5ES48</accession>
<organism evidence="2 3">
    <name type="scientific">Tanacetum coccineum</name>
    <dbReference type="NCBI Taxonomy" id="301880"/>
    <lineage>
        <taxon>Eukaryota</taxon>
        <taxon>Viridiplantae</taxon>
        <taxon>Streptophyta</taxon>
        <taxon>Embryophyta</taxon>
        <taxon>Tracheophyta</taxon>
        <taxon>Spermatophyta</taxon>
        <taxon>Magnoliopsida</taxon>
        <taxon>eudicotyledons</taxon>
        <taxon>Gunneridae</taxon>
        <taxon>Pentapetalae</taxon>
        <taxon>asterids</taxon>
        <taxon>campanulids</taxon>
        <taxon>Asterales</taxon>
        <taxon>Asteraceae</taxon>
        <taxon>Asteroideae</taxon>
        <taxon>Anthemideae</taxon>
        <taxon>Anthemidinae</taxon>
        <taxon>Tanacetum</taxon>
    </lineage>
</organism>
<keyword evidence="3" id="KW-1185">Reference proteome</keyword>
<gene>
    <name evidence="2" type="ORF">Tco_0988786</name>
</gene>
<proteinExistence type="predicted"/>
<reference evidence="2" key="2">
    <citation type="submission" date="2022-01" db="EMBL/GenBank/DDBJ databases">
        <authorList>
            <person name="Yamashiro T."/>
            <person name="Shiraishi A."/>
            <person name="Satake H."/>
            <person name="Nakayama K."/>
        </authorList>
    </citation>
    <scope>NUCLEOTIDE SEQUENCE</scope>
</reference>
<feature type="compositionally biased region" description="Polar residues" evidence="1">
    <location>
        <begin position="315"/>
        <end position="324"/>
    </location>
</feature>
<protein>
    <submittedName>
        <fullName evidence="2">Uncharacterized protein</fullName>
    </submittedName>
</protein>
<feature type="region of interest" description="Disordered" evidence="1">
    <location>
        <begin position="305"/>
        <end position="342"/>
    </location>
</feature>
<feature type="compositionally biased region" description="Low complexity" evidence="1">
    <location>
        <begin position="325"/>
        <end position="335"/>
    </location>
</feature>
<evidence type="ECO:0000256" key="1">
    <source>
        <dbReference type="SAM" id="MobiDB-lite"/>
    </source>
</evidence>
<reference evidence="2" key="1">
    <citation type="journal article" date="2022" name="Int. J. Mol. Sci.">
        <title>Draft Genome of Tanacetum Coccineum: Genomic Comparison of Closely Related Tanacetum-Family Plants.</title>
        <authorList>
            <person name="Yamashiro T."/>
            <person name="Shiraishi A."/>
            <person name="Nakayama K."/>
            <person name="Satake H."/>
        </authorList>
    </citation>
    <scope>NUCLEOTIDE SEQUENCE</scope>
</reference>